<accession>A0ABR2I6S3</accession>
<keyword evidence="2" id="KW-1185">Reference proteome</keyword>
<protein>
    <submittedName>
        <fullName evidence="1">Uncharacterized protein</fullName>
    </submittedName>
</protein>
<sequence length="237" mass="26469">MSTGNALRELASVARDIRKIGWNKLPTGVEHAGLIIANTHTHLNQRSPKQAAKMAKFAKYMELEVYYILDPTVDEFIDVLRHFITEVTEFLFIFCGATKISQELVDDPPLIQLSKGTADPELVFDLLNSKVPASRICLLLDGVNDPSHWDPKKNGVTRDGVLIMAPYPDPSQASLDQFDSRQESLFAVEVNKVFKTDPEMTGRELANLVSSELQPFGMKVFVASYPPEFANELNFAI</sequence>
<gene>
    <name evidence="1" type="ORF">M9Y10_013277</name>
</gene>
<comment type="caution">
    <text evidence="1">The sequence shown here is derived from an EMBL/GenBank/DDBJ whole genome shotgun (WGS) entry which is preliminary data.</text>
</comment>
<dbReference type="EMBL" id="JAPFFF010000019">
    <property type="protein sequence ID" value="KAK8858176.1"/>
    <property type="molecule type" value="Genomic_DNA"/>
</dbReference>
<reference evidence="1 2" key="1">
    <citation type="submission" date="2024-04" db="EMBL/GenBank/DDBJ databases">
        <title>Tritrichomonas musculus Genome.</title>
        <authorList>
            <person name="Alves-Ferreira E."/>
            <person name="Grigg M."/>
            <person name="Lorenzi H."/>
            <person name="Galac M."/>
        </authorList>
    </citation>
    <scope>NUCLEOTIDE SEQUENCE [LARGE SCALE GENOMIC DNA]</scope>
    <source>
        <strain evidence="1 2">EAF2021</strain>
    </source>
</reference>
<evidence type="ECO:0000313" key="1">
    <source>
        <dbReference type="EMBL" id="KAK8858176.1"/>
    </source>
</evidence>
<proteinExistence type="predicted"/>
<evidence type="ECO:0000313" key="2">
    <source>
        <dbReference type="Proteomes" id="UP001470230"/>
    </source>
</evidence>
<dbReference type="Proteomes" id="UP001470230">
    <property type="component" value="Unassembled WGS sequence"/>
</dbReference>
<name>A0ABR2I6S3_9EUKA</name>
<organism evidence="1 2">
    <name type="scientific">Tritrichomonas musculus</name>
    <dbReference type="NCBI Taxonomy" id="1915356"/>
    <lineage>
        <taxon>Eukaryota</taxon>
        <taxon>Metamonada</taxon>
        <taxon>Parabasalia</taxon>
        <taxon>Tritrichomonadida</taxon>
        <taxon>Tritrichomonadidae</taxon>
        <taxon>Tritrichomonas</taxon>
    </lineage>
</organism>